<evidence type="ECO:0000313" key="2">
    <source>
        <dbReference type="EMBL" id="KAE8264047.1"/>
    </source>
</evidence>
<dbReference type="EMBL" id="CAJHJG010005905">
    <property type="protein sequence ID" value="CAD6953441.1"/>
    <property type="molecule type" value="Genomic_DNA"/>
</dbReference>
<gene>
    <name evidence="2" type="ORF">A4X03_0g1228</name>
    <name evidence="1" type="ORF">JKIAZH3_G6994</name>
</gene>
<dbReference type="AlphaFoldDB" id="A0A177V730"/>
<dbReference type="EMBL" id="LWDD02000094">
    <property type="protein sequence ID" value="KAE8264047.1"/>
    <property type="molecule type" value="Genomic_DNA"/>
</dbReference>
<reference evidence="1" key="3">
    <citation type="submission" date="2020-10" db="EMBL/GenBank/DDBJ databases">
        <authorList>
            <person name="Sedaghatjoo S."/>
        </authorList>
    </citation>
    <scope>NUCLEOTIDE SEQUENCE</scope>
    <source>
        <strain evidence="1">AZH3</strain>
    </source>
</reference>
<organism evidence="2 3">
    <name type="scientific">Tilletia caries</name>
    <name type="common">wheat bunt fungus</name>
    <dbReference type="NCBI Taxonomy" id="13290"/>
    <lineage>
        <taxon>Eukaryota</taxon>
        <taxon>Fungi</taxon>
        <taxon>Dikarya</taxon>
        <taxon>Basidiomycota</taxon>
        <taxon>Ustilaginomycotina</taxon>
        <taxon>Exobasidiomycetes</taxon>
        <taxon>Tilletiales</taxon>
        <taxon>Tilletiaceae</taxon>
        <taxon>Tilletia</taxon>
    </lineage>
</organism>
<name>A0A177V730_9BASI</name>
<comment type="caution">
    <text evidence="2">The sequence shown here is derived from an EMBL/GenBank/DDBJ whole genome shotgun (WGS) entry which is preliminary data.</text>
</comment>
<evidence type="ECO:0000313" key="1">
    <source>
        <dbReference type="EMBL" id="CAD6953441.1"/>
    </source>
</evidence>
<reference evidence="2" key="1">
    <citation type="submission" date="2016-04" db="EMBL/GenBank/DDBJ databases">
        <authorList>
            <person name="Nguyen H.D."/>
            <person name="Kesanakurti P."/>
            <person name="Cullis J."/>
            <person name="Levesque C.A."/>
            <person name="Hambleton S."/>
        </authorList>
    </citation>
    <scope>NUCLEOTIDE SEQUENCE</scope>
    <source>
        <strain evidence="2">DAOMC 238032</strain>
    </source>
</reference>
<evidence type="ECO:0000313" key="4">
    <source>
        <dbReference type="Proteomes" id="UP000836402"/>
    </source>
</evidence>
<reference evidence="2" key="2">
    <citation type="journal article" date="2019" name="IMA Fungus">
        <title>Genome sequencing and comparison of five Tilletia species to identify candidate genes for the detection of regulated species infecting wheat.</title>
        <authorList>
            <person name="Nguyen H.D.T."/>
            <person name="Sultana T."/>
            <person name="Kesanakurti P."/>
            <person name="Hambleton S."/>
        </authorList>
    </citation>
    <scope>NUCLEOTIDE SEQUENCE</scope>
    <source>
        <strain evidence="2">DAOMC 238032</strain>
    </source>
</reference>
<dbReference type="Proteomes" id="UP000077671">
    <property type="component" value="Unassembled WGS sequence"/>
</dbReference>
<evidence type="ECO:0000313" key="3">
    <source>
        <dbReference type="Proteomes" id="UP000077671"/>
    </source>
</evidence>
<dbReference type="Gene3D" id="3.90.228.10">
    <property type="match status" value="1"/>
</dbReference>
<sequence length="186" mass="20874">MYAAVEKAFHSGWHHPVYHPPWVIAIHAILPSEQASAQYEAVRFSNVSSKESRLYRTIVEGGFRLPRPGHAKPVNPNGWDRFGRAITPSPLLLVYPPLLSKYTTPVSSKAADYERKRNPCKNIAKRDRHVLVARVATGRMHNLLTGEPNRRGARQGYDSIIAPAGFSVNYTEHAVYKDYGALPNFV</sequence>
<dbReference type="SUPFAM" id="SSF56399">
    <property type="entry name" value="ADP-ribosylation"/>
    <property type="match status" value="1"/>
</dbReference>
<accession>A0A177V730</accession>
<proteinExistence type="predicted"/>
<keyword evidence="4" id="KW-1185">Reference proteome</keyword>
<dbReference type="Proteomes" id="UP000836402">
    <property type="component" value="Unassembled WGS sequence"/>
</dbReference>
<protein>
    <submittedName>
        <fullName evidence="2">Uncharacterized protein</fullName>
    </submittedName>
</protein>